<dbReference type="InterPro" id="IPR020904">
    <property type="entry name" value="Sc_DH/Rdtase_CS"/>
</dbReference>
<dbReference type="PROSITE" id="PS00061">
    <property type="entry name" value="ADH_SHORT"/>
    <property type="match status" value="1"/>
</dbReference>
<dbReference type="PANTHER" id="PTHR43313:SF1">
    <property type="entry name" value="3BETA-HYDROXYSTEROID DEHYDROGENASE DHS-16"/>
    <property type="match status" value="1"/>
</dbReference>
<protein>
    <submittedName>
        <fullName evidence="4">Short-chain dehydrogenase</fullName>
    </submittedName>
</protein>
<dbReference type="EMBL" id="BMJH01000001">
    <property type="protein sequence ID" value="GGC63080.1"/>
    <property type="molecule type" value="Genomic_DNA"/>
</dbReference>
<keyword evidence="5" id="KW-1185">Reference proteome</keyword>
<dbReference type="PRINTS" id="PR00080">
    <property type="entry name" value="SDRFAMILY"/>
</dbReference>
<name>A0A916XD70_9ACTN</name>
<dbReference type="AlphaFoldDB" id="A0A916XD70"/>
<dbReference type="SUPFAM" id="SSF51735">
    <property type="entry name" value="NAD(P)-binding Rossmann-fold domains"/>
    <property type="match status" value="1"/>
</dbReference>
<dbReference type="Pfam" id="PF00106">
    <property type="entry name" value="adh_short"/>
    <property type="match status" value="1"/>
</dbReference>
<evidence type="ECO:0000313" key="5">
    <source>
        <dbReference type="Proteomes" id="UP000641514"/>
    </source>
</evidence>
<dbReference type="Proteomes" id="UP000641514">
    <property type="component" value="Unassembled WGS sequence"/>
</dbReference>
<accession>A0A916XD70</accession>
<sequence length="295" mass="30977">MSKSVVITGANGGIGLATAIELAQHDFDVIGTVRTETSARAVADAAAEAGVSIRTVLCDVTNPEQTAKAFDEIAGMTGGGPWALVNNAGLAQPGAIEDVTGDLARRQMEVNVLAPAQLMRLVLPAMRERGDGRIINISSMSGRVALPFLGWYAASKYALEAVSDAARREVAGFGIKVVLIEPGSFGTGVWESAFSTLPDRESSAYKDAYALADQIESKSADFPAPTPVAKTIRRALTARHPRSRYLVGADAIGSVLLDAVSPTVMSDYVMRLGAGLAKAPKPLDRIVDQVVKRAL</sequence>
<proteinExistence type="inferred from homology"/>
<dbReference type="InterPro" id="IPR002347">
    <property type="entry name" value="SDR_fam"/>
</dbReference>
<feature type="domain" description="Ketoreductase" evidence="3">
    <location>
        <begin position="3"/>
        <end position="183"/>
    </location>
</feature>
<dbReference type="GO" id="GO:0008202">
    <property type="term" value="P:steroid metabolic process"/>
    <property type="evidence" value="ECO:0007669"/>
    <property type="project" value="TreeGrafter"/>
</dbReference>
<dbReference type="PANTHER" id="PTHR43313">
    <property type="entry name" value="SHORT-CHAIN DEHYDROGENASE/REDUCTASE FAMILY 9C"/>
    <property type="match status" value="1"/>
</dbReference>
<evidence type="ECO:0000259" key="3">
    <source>
        <dbReference type="SMART" id="SM00822"/>
    </source>
</evidence>
<evidence type="ECO:0000313" key="4">
    <source>
        <dbReference type="EMBL" id="GGC63080.1"/>
    </source>
</evidence>
<dbReference type="GO" id="GO:0016491">
    <property type="term" value="F:oxidoreductase activity"/>
    <property type="evidence" value="ECO:0007669"/>
    <property type="project" value="TreeGrafter"/>
</dbReference>
<reference evidence="4" key="1">
    <citation type="journal article" date="2014" name="Int. J. Syst. Evol. Microbiol.">
        <title>Complete genome sequence of Corynebacterium casei LMG S-19264T (=DSM 44701T), isolated from a smear-ripened cheese.</title>
        <authorList>
            <consortium name="US DOE Joint Genome Institute (JGI-PGF)"/>
            <person name="Walter F."/>
            <person name="Albersmeier A."/>
            <person name="Kalinowski J."/>
            <person name="Ruckert C."/>
        </authorList>
    </citation>
    <scope>NUCLEOTIDE SEQUENCE</scope>
    <source>
        <strain evidence="4">CGMCC 1.15478</strain>
    </source>
</reference>
<dbReference type="CDD" id="cd05374">
    <property type="entry name" value="17beta-HSD-like_SDR_c"/>
    <property type="match status" value="1"/>
</dbReference>
<gene>
    <name evidence="4" type="ORF">GCM10011410_14380</name>
</gene>
<reference evidence="4" key="2">
    <citation type="submission" date="2020-09" db="EMBL/GenBank/DDBJ databases">
        <authorList>
            <person name="Sun Q."/>
            <person name="Zhou Y."/>
        </authorList>
    </citation>
    <scope>NUCLEOTIDE SEQUENCE</scope>
    <source>
        <strain evidence="4">CGMCC 1.15478</strain>
    </source>
</reference>
<organism evidence="4 5">
    <name type="scientific">Hoyosella rhizosphaerae</name>
    <dbReference type="NCBI Taxonomy" id="1755582"/>
    <lineage>
        <taxon>Bacteria</taxon>
        <taxon>Bacillati</taxon>
        <taxon>Actinomycetota</taxon>
        <taxon>Actinomycetes</taxon>
        <taxon>Mycobacteriales</taxon>
        <taxon>Hoyosellaceae</taxon>
        <taxon>Hoyosella</taxon>
    </lineage>
</organism>
<dbReference type="Gene3D" id="3.40.50.720">
    <property type="entry name" value="NAD(P)-binding Rossmann-like Domain"/>
    <property type="match status" value="1"/>
</dbReference>
<dbReference type="SMART" id="SM00822">
    <property type="entry name" value="PKS_KR"/>
    <property type="match status" value="1"/>
</dbReference>
<evidence type="ECO:0000256" key="2">
    <source>
        <dbReference type="RuleBase" id="RU000363"/>
    </source>
</evidence>
<dbReference type="RefSeq" id="WP_188671992.1">
    <property type="nucleotide sequence ID" value="NZ_BMJH01000001.1"/>
</dbReference>
<comment type="caution">
    <text evidence="4">The sequence shown here is derived from an EMBL/GenBank/DDBJ whole genome shotgun (WGS) entry which is preliminary data.</text>
</comment>
<dbReference type="InterPro" id="IPR057326">
    <property type="entry name" value="KR_dom"/>
</dbReference>
<comment type="similarity">
    <text evidence="1 2">Belongs to the short-chain dehydrogenases/reductases (SDR) family.</text>
</comment>
<dbReference type="PRINTS" id="PR00081">
    <property type="entry name" value="GDHRDH"/>
</dbReference>
<dbReference type="InterPro" id="IPR036291">
    <property type="entry name" value="NAD(P)-bd_dom_sf"/>
</dbReference>
<evidence type="ECO:0000256" key="1">
    <source>
        <dbReference type="ARBA" id="ARBA00006484"/>
    </source>
</evidence>